<evidence type="ECO:0000256" key="17">
    <source>
        <dbReference type="ARBA" id="ARBA00023170"/>
    </source>
</evidence>
<evidence type="ECO:0000256" key="15">
    <source>
        <dbReference type="ARBA" id="ARBA00022989"/>
    </source>
</evidence>
<dbReference type="PROSITE" id="PS51450">
    <property type="entry name" value="LRR"/>
    <property type="match status" value="1"/>
</dbReference>
<dbReference type="Gene3D" id="1.10.510.10">
    <property type="entry name" value="Transferase(Phosphotransferase) domain 1"/>
    <property type="match status" value="1"/>
</dbReference>
<evidence type="ECO:0000256" key="11">
    <source>
        <dbReference type="ARBA" id="ARBA00022737"/>
    </source>
</evidence>
<feature type="transmembrane region" description="Helical" evidence="22">
    <location>
        <begin position="639"/>
        <end position="663"/>
    </location>
</feature>
<dbReference type="GO" id="GO:0005524">
    <property type="term" value="F:ATP binding"/>
    <property type="evidence" value="ECO:0007669"/>
    <property type="project" value="UniProtKB-UniRule"/>
</dbReference>
<evidence type="ECO:0000256" key="22">
    <source>
        <dbReference type="SAM" id="Phobius"/>
    </source>
</evidence>
<comment type="catalytic activity">
    <reaction evidence="19">
        <text>L-threonyl-[protein] + ATP = O-phospho-L-threonyl-[protein] + ADP + H(+)</text>
        <dbReference type="Rhea" id="RHEA:46608"/>
        <dbReference type="Rhea" id="RHEA-COMP:11060"/>
        <dbReference type="Rhea" id="RHEA-COMP:11605"/>
        <dbReference type="ChEBI" id="CHEBI:15378"/>
        <dbReference type="ChEBI" id="CHEBI:30013"/>
        <dbReference type="ChEBI" id="CHEBI:30616"/>
        <dbReference type="ChEBI" id="CHEBI:61977"/>
        <dbReference type="ChEBI" id="CHEBI:456216"/>
        <dbReference type="EC" id="2.7.11.1"/>
    </reaction>
</comment>
<dbReference type="Proteomes" id="UP000244336">
    <property type="component" value="Chromosome 8"/>
</dbReference>
<evidence type="ECO:0000256" key="18">
    <source>
        <dbReference type="ARBA" id="ARBA00023180"/>
    </source>
</evidence>
<evidence type="ECO:0000256" key="12">
    <source>
        <dbReference type="ARBA" id="ARBA00022741"/>
    </source>
</evidence>
<dbReference type="InterPro" id="IPR001611">
    <property type="entry name" value="Leu-rich_rpt"/>
</dbReference>
<dbReference type="PANTHER" id="PTHR48052">
    <property type="entry name" value="UNNAMED PRODUCT"/>
    <property type="match status" value="1"/>
</dbReference>
<dbReference type="InterPro" id="IPR003591">
    <property type="entry name" value="Leu-rich_rpt_typical-subtyp"/>
</dbReference>
<dbReference type="PANTHER" id="PTHR48052:SF23">
    <property type="entry name" value="OS06G0587900 PROTEIN"/>
    <property type="match status" value="1"/>
</dbReference>
<proteinExistence type="inferred from homology"/>
<protein>
    <recommendedName>
        <fullName evidence="3">non-specific serine/threonine protein kinase</fullName>
        <ecNumber evidence="3">2.7.11.1</ecNumber>
    </recommendedName>
</protein>
<dbReference type="PROSITE" id="PS00108">
    <property type="entry name" value="PROTEIN_KINASE_ST"/>
    <property type="match status" value="1"/>
</dbReference>
<keyword evidence="8" id="KW-0808">Transferase</keyword>
<name>A0A2T7CQ43_9POAL</name>
<dbReference type="Pfam" id="PF00560">
    <property type="entry name" value="LRR_1"/>
    <property type="match status" value="8"/>
</dbReference>
<dbReference type="Pfam" id="PF13855">
    <property type="entry name" value="LRR_8"/>
    <property type="match status" value="3"/>
</dbReference>
<keyword evidence="7" id="KW-0433">Leucine-rich repeat</keyword>
<dbReference type="InterPro" id="IPR000719">
    <property type="entry name" value="Prot_kinase_dom"/>
</dbReference>
<dbReference type="SMART" id="SM00369">
    <property type="entry name" value="LRR_TYP"/>
    <property type="match status" value="9"/>
</dbReference>
<dbReference type="Gene3D" id="3.80.10.10">
    <property type="entry name" value="Ribonuclease Inhibitor"/>
    <property type="match status" value="3"/>
</dbReference>
<sequence>MVRPPNNQLNGHISPDIGRLTRLRYLNLSMNSFSGDIPENISSCSHLEIIDLYSNAFQGEIPPSLAQCSSLHTIILNNNNLQGSIPPQLGLLPNLSALFLPSNDLTGNISEFLGSTKYLRWVNLQNNSLTGGIPPALFSSTSLSYIDLSHNGLSGSVPAFLQASSSQLQYLNLDENELSGEIPHSLGNLPSLSVLLLAHNSLQGQIPESFGNLTSLKALNLNYNNLSGTVPPALYNISSLAFLGLGANQLVGRLPTDIGSTLSSITTLTLEGNHFEGPIPASLANASNLHVLNLRSNALAGVIPSLATLTKLRYLDLGVNRLQAGDWTFLYSLPNCTQLQQLWLDRNNLQGAISTYITNLSKSLKVLVLIENELTGAVPSEIGYFMNLTVLQVDNNLLSVYVPDMLGNLQNLSILTLSRNKLSGEIPPSIGKLERLTELHFEENVLAWPIPSSLGGCKHLTTLNLSSNSLYGGIPQELFSISTLSEGLDLSYNQLTGDIPLEIGRLINLESLSLSNNQLSGEIPSTLGHCLILNSLHLEANFLQGSIPNSFISLQGITEMDLSQNNLSGRIPEYFESFTSLKVLNLSYNDLEGPVPGASMFANLSDVLIKGNRKLCATSSVLHLPPCRTSPHKRRNTKYIVAVVVPFATIIAVTMACVAVITLKKEKGSYEAHRPITQAVQEHGFSPSSLVGSGSFGMVYKGQLKFEICAVAIKVFRLDQLGAPSNFLSECEVLRNIRHRNLIRVMSVCSTFDPTGNEFKALILEYKANGNLESWLHPKEHRQSTKRPLSFGSRITIAVDIAAALDYLHNRCTPPLVHRDLKPSNVLLSDEMVACLSDFGPAKILSGDTSTLFGNSTSIAGPKGSVGYIAPEYAMGCQVSVEGDIYSYGIILLEMMAGKRPTDEMFKDGTNLRSFVESCLPQKIDEILEPILTGYHHEGGEGADQLMVGIRSCAMQLVTLGLKCSEMTPRDRETTEDAYAEALSIREEFLALFS</sequence>
<dbReference type="FunFam" id="1.10.510.10:FF:000358">
    <property type="entry name" value="Putative leucine-rich repeat receptor-like serine/threonine-protein kinase"/>
    <property type="match status" value="1"/>
</dbReference>
<evidence type="ECO:0000256" key="2">
    <source>
        <dbReference type="ARBA" id="ARBA00009592"/>
    </source>
</evidence>
<comment type="similarity">
    <text evidence="2">Belongs to the RLP family.</text>
</comment>
<evidence type="ECO:0000256" key="4">
    <source>
        <dbReference type="ARBA" id="ARBA00022475"/>
    </source>
</evidence>
<evidence type="ECO:0000313" key="24">
    <source>
        <dbReference type="EMBL" id="PUZ45448.1"/>
    </source>
</evidence>
<keyword evidence="6" id="KW-0597">Phosphoprotein</keyword>
<reference evidence="24 25" key="1">
    <citation type="submission" date="2018-04" db="EMBL/GenBank/DDBJ databases">
        <title>WGS assembly of Panicum hallii var. hallii HAL2.</title>
        <authorList>
            <person name="Lovell J."/>
            <person name="Jenkins J."/>
            <person name="Lowry D."/>
            <person name="Mamidi S."/>
            <person name="Sreedasyam A."/>
            <person name="Weng X."/>
            <person name="Barry K."/>
            <person name="Bonette J."/>
            <person name="Campitelli B."/>
            <person name="Daum C."/>
            <person name="Gordon S."/>
            <person name="Gould B."/>
            <person name="Lipzen A."/>
            <person name="MacQueen A."/>
            <person name="Palacio-Mejia J."/>
            <person name="Plott C."/>
            <person name="Shakirov E."/>
            <person name="Shu S."/>
            <person name="Yoshinaga Y."/>
            <person name="Zane M."/>
            <person name="Rokhsar D."/>
            <person name="Grimwood J."/>
            <person name="Schmutz J."/>
            <person name="Juenger T."/>
        </authorList>
    </citation>
    <scope>NUCLEOTIDE SEQUENCE [LARGE SCALE GENOMIC DNA]</scope>
    <source>
        <strain evidence="25">cv. HAL2</strain>
    </source>
</reference>
<keyword evidence="25" id="KW-1185">Reference proteome</keyword>
<dbReference type="FunFam" id="3.80.10.10:FF:001158">
    <property type="entry name" value="Leucine-rich repeat protein kinase family protein"/>
    <property type="match status" value="1"/>
</dbReference>
<dbReference type="PRINTS" id="PR00019">
    <property type="entry name" value="LEURICHRPT"/>
</dbReference>
<evidence type="ECO:0000256" key="7">
    <source>
        <dbReference type="ARBA" id="ARBA00022614"/>
    </source>
</evidence>
<evidence type="ECO:0000256" key="1">
    <source>
        <dbReference type="ARBA" id="ARBA00004251"/>
    </source>
</evidence>
<keyword evidence="18" id="KW-0325">Glycoprotein</keyword>
<feature type="domain" description="Protein kinase" evidence="23">
    <location>
        <begin position="685"/>
        <end position="990"/>
    </location>
</feature>
<evidence type="ECO:0000256" key="20">
    <source>
        <dbReference type="ARBA" id="ARBA00048679"/>
    </source>
</evidence>
<keyword evidence="11" id="KW-0677">Repeat</keyword>
<dbReference type="SMART" id="SM00220">
    <property type="entry name" value="S_TKc"/>
    <property type="match status" value="1"/>
</dbReference>
<dbReference type="AlphaFoldDB" id="A0A2T7CQ43"/>
<keyword evidence="15 22" id="KW-1133">Transmembrane helix</keyword>
<evidence type="ECO:0000256" key="16">
    <source>
        <dbReference type="ARBA" id="ARBA00023136"/>
    </source>
</evidence>
<keyword evidence="16 22" id="KW-0472">Membrane</keyword>
<dbReference type="EC" id="2.7.11.1" evidence="3"/>
<dbReference type="GO" id="GO:0005886">
    <property type="term" value="C:plasma membrane"/>
    <property type="evidence" value="ECO:0007669"/>
    <property type="project" value="UniProtKB-SubCell"/>
</dbReference>
<evidence type="ECO:0000256" key="3">
    <source>
        <dbReference type="ARBA" id="ARBA00012513"/>
    </source>
</evidence>
<dbReference type="InterPro" id="IPR008271">
    <property type="entry name" value="Ser/Thr_kinase_AS"/>
</dbReference>
<dbReference type="PROSITE" id="PS50011">
    <property type="entry name" value="PROTEIN_KINASE_DOM"/>
    <property type="match status" value="1"/>
</dbReference>
<evidence type="ECO:0000259" key="23">
    <source>
        <dbReference type="PROSITE" id="PS50011"/>
    </source>
</evidence>
<evidence type="ECO:0000256" key="14">
    <source>
        <dbReference type="ARBA" id="ARBA00022840"/>
    </source>
</evidence>
<keyword evidence="17" id="KW-0675">Receptor</keyword>
<dbReference type="GO" id="GO:0004674">
    <property type="term" value="F:protein serine/threonine kinase activity"/>
    <property type="evidence" value="ECO:0007669"/>
    <property type="project" value="UniProtKB-KW"/>
</dbReference>
<dbReference type="InterPro" id="IPR011009">
    <property type="entry name" value="Kinase-like_dom_sf"/>
</dbReference>
<comment type="catalytic activity">
    <reaction evidence="20">
        <text>L-seryl-[protein] + ATP = O-phospho-L-seryl-[protein] + ADP + H(+)</text>
        <dbReference type="Rhea" id="RHEA:17989"/>
        <dbReference type="Rhea" id="RHEA-COMP:9863"/>
        <dbReference type="Rhea" id="RHEA-COMP:11604"/>
        <dbReference type="ChEBI" id="CHEBI:15378"/>
        <dbReference type="ChEBI" id="CHEBI:29999"/>
        <dbReference type="ChEBI" id="CHEBI:30616"/>
        <dbReference type="ChEBI" id="CHEBI:83421"/>
        <dbReference type="ChEBI" id="CHEBI:456216"/>
        <dbReference type="EC" id="2.7.11.1"/>
    </reaction>
</comment>
<keyword evidence="4" id="KW-1003">Cell membrane</keyword>
<dbReference type="SUPFAM" id="SSF52058">
    <property type="entry name" value="L domain-like"/>
    <property type="match status" value="1"/>
</dbReference>
<evidence type="ECO:0000256" key="10">
    <source>
        <dbReference type="ARBA" id="ARBA00022729"/>
    </source>
</evidence>
<dbReference type="SUPFAM" id="SSF52047">
    <property type="entry name" value="RNI-like"/>
    <property type="match status" value="1"/>
</dbReference>
<gene>
    <name evidence="24" type="ORF">GQ55_8G224100</name>
</gene>
<dbReference type="SUPFAM" id="SSF56112">
    <property type="entry name" value="Protein kinase-like (PK-like)"/>
    <property type="match status" value="1"/>
</dbReference>
<dbReference type="EMBL" id="CM009756">
    <property type="protein sequence ID" value="PUZ45448.1"/>
    <property type="molecule type" value="Genomic_DNA"/>
</dbReference>
<comment type="subcellular location">
    <subcellularLocation>
        <location evidence="1">Cell membrane</location>
        <topology evidence="1">Single-pass type I membrane protein</topology>
    </subcellularLocation>
</comment>
<dbReference type="Gramene" id="PUZ45448">
    <property type="protein sequence ID" value="PUZ45448"/>
    <property type="gene ID" value="GQ55_8G224100"/>
</dbReference>
<keyword evidence="5" id="KW-0723">Serine/threonine-protein kinase</keyword>
<dbReference type="FunFam" id="3.80.10.10:FF:000288">
    <property type="entry name" value="LRR receptor-like serine/threonine-protein kinase EFR"/>
    <property type="match status" value="1"/>
</dbReference>
<keyword evidence="14 21" id="KW-0067">ATP-binding</keyword>
<dbReference type="Pfam" id="PF00069">
    <property type="entry name" value="Pkinase"/>
    <property type="match status" value="1"/>
</dbReference>
<keyword evidence="9 22" id="KW-0812">Transmembrane</keyword>
<keyword evidence="10" id="KW-0732">Signal</keyword>
<keyword evidence="13" id="KW-0418">Kinase</keyword>
<evidence type="ECO:0000256" key="9">
    <source>
        <dbReference type="ARBA" id="ARBA00022692"/>
    </source>
</evidence>
<dbReference type="PROSITE" id="PS00107">
    <property type="entry name" value="PROTEIN_KINASE_ATP"/>
    <property type="match status" value="1"/>
</dbReference>
<dbReference type="Gene3D" id="3.30.200.20">
    <property type="entry name" value="Phosphorylase Kinase, domain 1"/>
    <property type="match status" value="1"/>
</dbReference>
<dbReference type="InterPro" id="IPR032675">
    <property type="entry name" value="LRR_dom_sf"/>
</dbReference>
<evidence type="ECO:0000256" key="21">
    <source>
        <dbReference type="PROSITE-ProRule" id="PRU10141"/>
    </source>
</evidence>
<evidence type="ECO:0000256" key="6">
    <source>
        <dbReference type="ARBA" id="ARBA00022553"/>
    </source>
</evidence>
<evidence type="ECO:0000313" key="25">
    <source>
        <dbReference type="Proteomes" id="UP000244336"/>
    </source>
</evidence>
<evidence type="ECO:0000256" key="5">
    <source>
        <dbReference type="ARBA" id="ARBA00022527"/>
    </source>
</evidence>
<evidence type="ECO:0000256" key="19">
    <source>
        <dbReference type="ARBA" id="ARBA00047899"/>
    </source>
</evidence>
<dbReference type="STRING" id="1504633.A0A2T7CQ43"/>
<dbReference type="FunFam" id="3.80.10.10:FF:000095">
    <property type="entry name" value="LRR receptor-like serine/threonine-protein kinase GSO1"/>
    <property type="match status" value="1"/>
</dbReference>
<accession>A0A2T7CQ43</accession>
<dbReference type="OrthoDB" id="676979at2759"/>
<evidence type="ECO:0000256" key="8">
    <source>
        <dbReference type="ARBA" id="ARBA00022679"/>
    </source>
</evidence>
<feature type="binding site" evidence="21">
    <location>
        <position position="714"/>
    </location>
    <ligand>
        <name>ATP</name>
        <dbReference type="ChEBI" id="CHEBI:30616"/>
    </ligand>
</feature>
<keyword evidence="12 21" id="KW-0547">Nucleotide-binding</keyword>
<organism evidence="24 25">
    <name type="scientific">Panicum hallii var. hallii</name>
    <dbReference type="NCBI Taxonomy" id="1504633"/>
    <lineage>
        <taxon>Eukaryota</taxon>
        <taxon>Viridiplantae</taxon>
        <taxon>Streptophyta</taxon>
        <taxon>Embryophyta</taxon>
        <taxon>Tracheophyta</taxon>
        <taxon>Spermatophyta</taxon>
        <taxon>Magnoliopsida</taxon>
        <taxon>Liliopsida</taxon>
        <taxon>Poales</taxon>
        <taxon>Poaceae</taxon>
        <taxon>PACMAD clade</taxon>
        <taxon>Panicoideae</taxon>
        <taxon>Panicodae</taxon>
        <taxon>Paniceae</taxon>
        <taxon>Panicinae</taxon>
        <taxon>Panicum</taxon>
        <taxon>Panicum sect. Panicum</taxon>
    </lineage>
</organism>
<dbReference type="InterPro" id="IPR017441">
    <property type="entry name" value="Protein_kinase_ATP_BS"/>
</dbReference>
<evidence type="ECO:0000256" key="13">
    <source>
        <dbReference type="ARBA" id="ARBA00022777"/>
    </source>
</evidence>